<keyword evidence="2" id="KW-1185">Reference proteome</keyword>
<dbReference type="AlphaFoldDB" id="A0A4C1YWE7"/>
<dbReference type="EMBL" id="BGZK01001381">
    <property type="protein sequence ID" value="GBP78707.1"/>
    <property type="molecule type" value="Genomic_DNA"/>
</dbReference>
<evidence type="ECO:0000313" key="1">
    <source>
        <dbReference type="EMBL" id="GBP78707.1"/>
    </source>
</evidence>
<sequence>MDRFFDLKPPARVQAHAAVNEHFVHAITTSKTEGLTCSRRDKTKALARLNKEIDASQGERLGRSCLSIARSAFSLALSAQAERDNESYFFRGLIEDRPSECLPTKAQSTIACLLKVYQARRRGSFISIRVPRPRDERPAYFACEHNTFLGRCVARLASSGMFFFINLKVHAGITRQPRAAAGRTLSEGRKCPRRTASALLAFWPHIKQRISLESNPILLFPRFHSCNPGLFTDLSF</sequence>
<reference evidence="1 2" key="1">
    <citation type="journal article" date="2019" name="Commun. Biol.">
        <title>The bagworm genome reveals a unique fibroin gene that provides high tensile strength.</title>
        <authorList>
            <person name="Kono N."/>
            <person name="Nakamura H."/>
            <person name="Ohtoshi R."/>
            <person name="Tomita M."/>
            <person name="Numata K."/>
            <person name="Arakawa K."/>
        </authorList>
    </citation>
    <scope>NUCLEOTIDE SEQUENCE [LARGE SCALE GENOMIC DNA]</scope>
</reference>
<dbReference type="Proteomes" id="UP000299102">
    <property type="component" value="Unassembled WGS sequence"/>
</dbReference>
<organism evidence="1 2">
    <name type="scientific">Eumeta variegata</name>
    <name type="common">Bagworm moth</name>
    <name type="synonym">Eumeta japonica</name>
    <dbReference type="NCBI Taxonomy" id="151549"/>
    <lineage>
        <taxon>Eukaryota</taxon>
        <taxon>Metazoa</taxon>
        <taxon>Ecdysozoa</taxon>
        <taxon>Arthropoda</taxon>
        <taxon>Hexapoda</taxon>
        <taxon>Insecta</taxon>
        <taxon>Pterygota</taxon>
        <taxon>Neoptera</taxon>
        <taxon>Endopterygota</taxon>
        <taxon>Lepidoptera</taxon>
        <taxon>Glossata</taxon>
        <taxon>Ditrysia</taxon>
        <taxon>Tineoidea</taxon>
        <taxon>Psychidae</taxon>
        <taxon>Oiketicinae</taxon>
        <taxon>Eumeta</taxon>
    </lineage>
</organism>
<protein>
    <submittedName>
        <fullName evidence="1">Uncharacterized protein</fullName>
    </submittedName>
</protein>
<gene>
    <name evidence="1" type="ORF">EVAR_90576_1</name>
</gene>
<comment type="caution">
    <text evidence="1">The sequence shown here is derived from an EMBL/GenBank/DDBJ whole genome shotgun (WGS) entry which is preliminary data.</text>
</comment>
<name>A0A4C1YWE7_EUMVA</name>
<evidence type="ECO:0000313" key="2">
    <source>
        <dbReference type="Proteomes" id="UP000299102"/>
    </source>
</evidence>
<proteinExistence type="predicted"/>
<accession>A0A4C1YWE7</accession>